<proteinExistence type="predicted"/>
<reference evidence="3" key="1">
    <citation type="journal article" date="2019" name="Int. J. Syst. Evol. Microbiol.">
        <title>The Global Catalogue of Microorganisms (GCM) 10K type strain sequencing project: providing services to taxonomists for standard genome sequencing and annotation.</title>
        <authorList>
            <consortium name="The Broad Institute Genomics Platform"/>
            <consortium name="The Broad Institute Genome Sequencing Center for Infectious Disease"/>
            <person name="Wu L."/>
            <person name="Ma J."/>
        </authorList>
    </citation>
    <scope>NUCLEOTIDE SEQUENCE [LARGE SCALE GENOMIC DNA]</scope>
    <source>
        <strain evidence="3">CGMCC 1.12922</strain>
    </source>
</reference>
<organism evidence="2 3">
    <name type="scientific">Sinisalibacter lacisalsi</name>
    <dbReference type="NCBI Taxonomy" id="1526570"/>
    <lineage>
        <taxon>Bacteria</taxon>
        <taxon>Pseudomonadati</taxon>
        <taxon>Pseudomonadota</taxon>
        <taxon>Alphaproteobacteria</taxon>
        <taxon>Rhodobacterales</taxon>
        <taxon>Roseobacteraceae</taxon>
        <taxon>Sinisalibacter</taxon>
    </lineage>
</organism>
<sequence length="49" mass="5635">MGTPDDKKSQLDKFKEAARQLETDDDEAKFEERLKELVKQKPKGGKRDG</sequence>
<dbReference type="RefSeq" id="WP_188530250.1">
    <property type="nucleotide sequence ID" value="NZ_BMGI01000006.1"/>
</dbReference>
<evidence type="ECO:0000256" key="1">
    <source>
        <dbReference type="SAM" id="MobiDB-lite"/>
    </source>
</evidence>
<dbReference type="Proteomes" id="UP000617355">
    <property type="component" value="Unassembled WGS sequence"/>
</dbReference>
<gene>
    <name evidence="2" type="ORF">GCM10011358_34620</name>
</gene>
<comment type="caution">
    <text evidence="2">The sequence shown here is derived from an EMBL/GenBank/DDBJ whole genome shotgun (WGS) entry which is preliminary data.</text>
</comment>
<protein>
    <submittedName>
        <fullName evidence="2">Uncharacterized protein</fullName>
    </submittedName>
</protein>
<name>A0ABQ1QY16_9RHOB</name>
<feature type="region of interest" description="Disordered" evidence="1">
    <location>
        <begin position="1"/>
        <end position="27"/>
    </location>
</feature>
<accession>A0ABQ1QY16</accession>
<feature type="compositionally biased region" description="Basic and acidic residues" evidence="1">
    <location>
        <begin position="1"/>
        <end position="22"/>
    </location>
</feature>
<keyword evidence="3" id="KW-1185">Reference proteome</keyword>
<evidence type="ECO:0000313" key="3">
    <source>
        <dbReference type="Proteomes" id="UP000617355"/>
    </source>
</evidence>
<dbReference type="EMBL" id="BMGI01000006">
    <property type="protein sequence ID" value="GGD47868.1"/>
    <property type="molecule type" value="Genomic_DNA"/>
</dbReference>
<evidence type="ECO:0000313" key="2">
    <source>
        <dbReference type="EMBL" id="GGD47868.1"/>
    </source>
</evidence>